<feature type="signal peptide" evidence="2">
    <location>
        <begin position="1"/>
        <end position="20"/>
    </location>
</feature>
<name>A0A5C3F9C3_9BASI</name>
<dbReference type="PANTHER" id="PTHR31836">
    <property type="match status" value="1"/>
</dbReference>
<accession>A0A5C3F9C3</accession>
<dbReference type="Proteomes" id="UP000323386">
    <property type="component" value="Unassembled WGS sequence"/>
</dbReference>
<organism evidence="3 4">
    <name type="scientific">Pseudozyma flocculosa</name>
    <dbReference type="NCBI Taxonomy" id="84751"/>
    <lineage>
        <taxon>Eukaryota</taxon>
        <taxon>Fungi</taxon>
        <taxon>Dikarya</taxon>
        <taxon>Basidiomycota</taxon>
        <taxon>Ustilaginomycotina</taxon>
        <taxon>Ustilaginomycetes</taxon>
        <taxon>Ustilaginales</taxon>
        <taxon>Ustilaginaceae</taxon>
        <taxon>Pseudozyma</taxon>
    </lineage>
</organism>
<dbReference type="Gene3D" id="2.40.40.10">
    <property type="entry name" value="RlpA-like domain"/>
    <property type="match status" value="1"/>
</dbReference>
<keyword evidence="1 2" id="KW-0732">Signal</keyword>
<dbReference type="CDD" id="cd22191">
    <property type="entry name" value="DPBB_RlpA_EXP_N-like"/>
    <property type="match status" value="1"/>
</dbReference>
<proteinExistence type="predicted"/>
<dbReference type="PANTHER" id="PTHR31836:SF25">
    <property type="entry name" value="RLPA-LIKE PROTEIN DOUBLE-PSI BETA-BARREL DOMAIN-CONTAINING PROTEIN"/>
    <property type="match status" value="1"/>
</dbReference>
<evidence type="ECO:0000313" key="3">
    <source>
        <dbReference type="EMBL" id="SPO40810.1"/>
    </source>
</evidence>
<dbReference type="AlphaFoldDB" id="A0A5C3F9C3"/>
<evidence type="ECO:0008006" key="5">
    <source>
        <dbReference type="Google" id="ProtNLM"/>
    </source>
</evidence>
<reference evidence="3 4" key="1">
    <citation type="submission" date="2018-03" db="EMBL/GenBank/DDBJ databases">
        <authorList>
            <person name="Guldener U."/>
        </authorList>
    </citation>
    <scope>NUCLEOTIDE SEQUENCE [LARGE SCALE GENOMIC DNA]</scope>
    <source>
        <strain evidence="3 4">DAOM196992</strain>
    </source>
</reference>
<protein>
    <recommendedName>
        <fullName evidence="5">RlpA-like protein double-psi beta-barrel domain-containing protein</fullName>
    </recommendedName>
</protein>
<dbReference type="InterPro" id="IPR051477">
    <property type="entry name" value="Expansin_CellWall"/>
</dbReference>
<dbReference type="SUPFAM" id="SSF50685">
    <property type="entry name" value="Barwin-like endoglucanases"/>
    <property type="match status" value="1"/>
</dbReference>
<gene>
    <name evidence="3" type="ORF">PSFLO_06292</name>
</gene>
<dbReference type="OrthoDB" id="406505at2759"/>
<evidence type="ECO:0000256" key="2">
    <source>
        <dbReference type="SAM" id="SignalP"/>
    </source>
</evidence>
<sequence>MKFSSALLGLAAVAVATVSATTPVSDDAALAVRDTHESGLVNLGLRAHERKARHVQQQSSSEDLEKRNFVSKWGKLTYYAGHQLDNPACGGPTPTDNDMVVAVKENGGYGKCGDTVHIHWKGKMVSATIRDYCEGCEWGHYDATKGLFRKLDSLSMGVLDGIHFKLIEH</sequence>
<evidence type="ECO:0000256" key="1">
    <source>
        <dbReference type="ARBA" id="ARBA00022729"/>
    </source>
</evidence>
<evidence type="ECO:0000313" key="4">
    <source>
        <dbReference type="Proteomes" id="UP000323386"/>
    </source>
</evidence>
<feature type="chain" id="PRO_5023082008" description="RlpA-like protein double-psi beta-barrel domain-containing protein" evidence="2">
    <location>
        <begin position="21"/>
        <end position="169"/>
    </location>
</feature>
<dbReference type="EMBL" id="OOIP01000022">
    <property type="protein sequence ID" value="SPO40810.1"/>
    <property type="molecule type" value="Genomic_DNA"/>
</dbReference>
<dbReference type="InterPro" id="IPR036908">
    <property type="entry name" value="RlpA-like_sf"/>
</dbReference>
<keyword evidence="4" id="KW-1185">Reference proteome</keyword>